<evidence type="ECO:0000313" key="3">
    <source>
        <dbReference type="EMBL" id="WAJ71522.1"/>
    </source>
</evidence>
<dbReference type="InterPro" id="IPR016181">
    <property type="entry name" value="Acyl_CoA_acyltransferase"/>
</dbReference>
<keyword evidence="4" id="KW-1185">Reference proteome</keyword>
<dbReference type="SUPFAM" id="SSF55729">
    <property type="entry name" value="Acyl-CoA N-acyltransferases (Nat)"/>
    <property type="match status" value="1"/>
</dbReference>
<keyword evidence="1" id="KW-0808">Transferase</keyword>
<dbReference type="InterPro" id="IPR000182">
    <property type="entry name" value="GNAT_dom"/>
</dbReference>
<feature type="domain" description="N-acetyltransferase" evidence="2">
    <location>
        <begin position="1"/>
        <end position="144"/>
    </location>
</feature>
<dbReference type="PANTHER" id="PTHR13947:SF37">
    <property type="entry name" value="LD18367P"/>
    <property type="match status" value="1"/>
</dbReference>
<dbReference type="EMBL" id="CP109965">
    <property type="protein sequence ID" value="WAJ71522.1"/>
    <property type="molecule type" value="Genomic_DNA"/>
</dbReference>
<dbReference type="PANTHER" id="PTHR13947">
    <property type="entry name" value="GNAT FAMILY N-ACETYLTRANSFERASE"/>
    <property type="match status" value="1"/>
</dbReference>
<evidence type="ECO:0000313" key="4">
    <source>
        <dbReference type="Proteomes" id="UP001163726"/>
    </source>
</evidence>
<dbReference type="RefSeq" id="WP_268076066.1">
    <property type="nucleotide sequence ID" value="NZ_CP109965.1"/>
</dbReference>
<organism evidence="3 4">
    <name type="scientific">Catenovulum adriaticum</name>
    <dbReference type="NCBI Taxonomy" id="2984846"/>
    <lineage>
        <taxon>Bacteria</taxon>
        <taxon>Pseudomonadati</taxon>
        <taxon>Pseudomonadota</taxon>
        <taxon>Gammaproteobacteria</taxon>
        <taxon>Alteromonadales</taxon>
        <taxon>Alteromonadaceae</taxon>
        <taxon>Catenovulum</taxon>
    </lineage>
</organism>
<dbReference type="PROSITE" id="PS51186">
    <property type="entry name" value="GNAT"/>
    <property type="match status" value="1"/>
</dbReference>
<dbReference type="InterPro" id="IPR050769">
    <property type="entry name" value="NAT_camello-type"/>
</dbReference>
<dbReference type="CDD" id="cd04301">
    <property type="entry name" value="NAT_SF"/>
    <property type="match status" value="1"/>
</dbReference>
<dbReference type="Proteomes" id="UP001163726">
    <property type="component" value="Chromosome"/>
</dbReference>
<name>A0ABY7AQG5_9ALTE</name>
<protein>
    <submittedName>
        <fullName evidence="3">GNAT family N-acetyltransferase</fullName>
    </submittedName>
</protein>
<evidence type="ECO:0000256" key="1">
    <source>
        <dbReference type="ARBA" id="ARBA00022679"/>
    </source>
</evidence>
<evidence type="ECO:0000259" key="2">
    <source>
        <dbReference type="PROSITE" id="PS51186"/>
    </source>
</evidence>
<accession>A0ABY7AQG5</accession>
<gene>
    <name evidence="3" type="ORF">OLW01_06925</name>
</gene>
<dbReference type="Pfam" id="PF00583">
    <property type="entry name" value="Acetyltransf_1"/>
    <property type="match status" value="1"/>
</dbReference>
<proteinExistence type="predicted"/>
<reference evidence="3" key="1">
    <citation type="submission" date="2022-10" db="EMBL/GenBank/DDBJ databases">
        <title>Catenovulum adriacola sp. nov. isolated in the Harbour of Susak.</title>
        <authorList>
            <person name="Schoch T."/>
            <person name="Reich S.J."/>
            <person name="Stoeferle S."/>
            <person name="Flaiz M."/>
            <person name="Kazda M."/>
            <person name="Riedel C.U."/>
            <person name="Duerre P."/>
        </authorList>
    </citation>
    <scope>NUCLEOTIDE SEQUENCE</scope>
    <source>
        <strain evidence="3">TS8</strain>
    </source>
</reference>
<sequence>MIREALLSDIPEFVRIRQQPSDNPIDNAKPIPLICYQQYLTKYGKGWVHIHNNTVCGYVISSKKESTIWALFVEQTYQRQGIGKALLNKATQWLNQNGIHKIYLSTAVNSQAEQFYQHLGWHRGMPLDTGQVTYTHLYPKTNYQAVALLEKSMA</sequence>
<dbReference type="Gene3D" id="3.40.630.30">
    <property type="match status" value="1"/>
</dbReference>